<evidence type="ECO:0000256" key="4">
    <source>
        <dbReference type="ARBA" id="ARBA00022729"/>
    </source>
</evidence>
<protein>
    <recommendedName>
        <fullName evidence="2">Glycosylated lysosomal membrane protein</fullName>
    </recommendedName>
    <alternativeName>
        <fullName evidence="11">Lysosomal protein NCU-G1</fullName>
    </alternativeName>
</protein>
<comment type="subunit">
    <text evidence="12">Interacts (via lumenal domain) with lysosomal protein MFSD1; the interaction starts while both proteins are still in the endoplasmic reticulum and is required for stabilization of MFSD1 in lysosomes but has no direct effect on its targeting to lysosomes or transporter activity.</text>
</comment>
<comment type="caution">
    <text evidence="15">The sequence shown here is derived from an EMBL/GenBank/DDBJ whole genome shotgun (WGS) entry which is preliminary data.</text>
</comment>
<dbReference type="PANTHER" id="PTHR31981:SF1">
    <property type="entry name" value="GLYCOSYLATED LYSOSOMAL MEMBRANE PROTEIN"/>
    <property type="match status" value="1"/>
</dbReference>
<name>A0AAU9ZWB3_PHORO</name>
<keyword evidence="6 13" id="KW-0472">Membrane</keyword>
<feature type="transmembrane region" description="Helical" evidence="13">
    <location>
        <begin position="299"/>
        <end position="324"/>
    </location>
</feature>
<feature type="signal peptide" evidence="14">
    <location>
        <begin position="1"/>
        <end position="34"/>
    </location>
</feature>
<feature type="chain" id="PRO_5043370271" description="Glycosylated lysosomal membrane protein" evidence="14">
    <location>
        <begin position="35"/>
        <end position="336"/>
    </location>
</feature>
<dbReference type="Proteomes" id="UP001152836">
    <property type="component" value="Unassembled WGS sequence"/>
</dbReference>
<evidence type="ECO:0000313" key="16">
    <source>
        <dbReference type="Proteomes" id="UP001152836"/>
    </source>
</evidence>
<dbReference type="AlphaFoldDB" id="A0AAU9ZWB3"/>
<comment type="function">
    <text evidence="9">Required to protect lysosomal transporter MFSD1 from lysosomal proteolysis and for MFSD1 lysosomal localization.</text>
</comment>
<dbReference type="Pfam" id="PF15065">
    <property type="entry name" value="NCU-G1"/>
    <property type="match status" value="1"/>
</dbReference>
<dbReference type="GO" id="GO:0005765">
    <property type="term" value="C:lysosomal membrane"/>
    <property type="evidence" value="ECO:0007669"/>
    <property type="project" value="UniProtKB-SubCell"/>
</dbReference>
<dbReference type="EMBL" id="CALSGD010001524">
    <property type="protein sequence ID" value="CAH6903816.1"/>
    <property type="molecule type" value="Genomic_DNA"/>
</dbReference>
<dbReference type="PANTHER" id="PTHR31981">
    <property type="entry name" value="GLYCOSYLATED LYSOSOMAL MEMBRANE PROTEIN"/>
    <property type="match status" value="1"/>
</dbReference>
<dbReference type="InterPro" id="IPR029382">
    <property type="entry name" value="NCU-G1"/>
</dbReference>
<evidence type="ECO:0000256" key="10">
    <source>
        <dbReference type="ARBA" id="ARBA00024189"/>
    </source>
</evidence>
<keyword evidence="3 13" id="KW-0812">Transmembrane</keyword>
<comment type="similarity">
    <text evidence="1">Belongs to the GLMP family.</text>
</comment>
<keyword evidence="16" id="KW-1185">Reference proteome</keyword>
<evidence type="ECO:0000256" key="8">
    <source>
        <dbReference type="ARBA" id="ARBA00023228"/>
    </source>
</evidence>
<keyword evidence="8" id="KW-0458">Lysosome</keyword>
<evidence type="ECO:0000256" key="12">
    <source>
        <dbReference type="ARBA" id="ARBA00044960"/>
    </source>
</evidence>
<evidence type="ECO:0000256" key="7">
    <source>
        <dbReference type="ARBA" id="ARBA00023180"/>
    </source>
</evidence>
<evidence type="ECO:0000256" key="13">
    <source>
        <dbReference type="SAM" id="Phobius"/>
    </source>
</evidence>
<gene>
    <name evidence="15" type="primary">Glmp</name>
    <name evidence="15" type="ORF">PHOROB_LOCUS12736</name>
</gene>
<keyword evidence="7" id="KW-0325">Glycoprotein</keyword>
<evidence type="ECO:0000256" key="6">
    <source>
        <dbReference type="ARBA" id="ARBA00023136"/>
    </source>
</evidence>
<evidence type="ECO:0000313" key="15">
    <source>
        <dbReference type="EMBL" id="CAH6903816.1"/>
    </source>
</evidence>
<keyword evidence="4 14" id="KW-0732">Signal</keyword>
<sequence length="336" mass="36423">MCRSWGPYWGWVPCAPIPWLLLSLVCTAPFGLLGEETRQVSMKVISGWPNPQNLLHIRAVGTNSTLHYVWSTLGPPAVVLVATNTTQSVLSVNWSLLLSPDPHGALMVLPKDSIQFSSALVFTRVQAFSGSGRPAQPPHLLHTADSCQVEVVLDGASPRGNHSIFGLEVVTIGTGLDCPSVKELHSIDDEYAPAVFQVNQLLWGSSPSGFMQWRPVAFSQKERDRESAVPCQASSLHPTLAYSLPSSLIVRAFFGSQNFCAFNLTFGDPTGAGYWDQHYLSWSMLLGMGFPPVDALSPLVLGIIAVALGAPGLLLLGGGLFLLLRHRQYSEYQSIN</sequence>
<evidence type="ECO:0000256" key="11">
    <source>
        <dbReference type="ARBA" id="ARBA00030059"/>
    </source>
</evidence>
<evidence type="ECO:0000256" key="14">
    <source>
        <dbReference type="SAM" id="SignalP"/>
    </source>
</evidence>
<accession>A0AAU9ZWB3</accession>
<reference evidence="15" key="1">
    <citation type="submission" date="2022-06" db="EMBL/GenBank/DDBJ databases">
        <authorList>
            <person name="Andreotti S."/>
            <person name="Wyler E."/>
        </authorList>
    </citation>
    <scope>NUCLEOTIDE SEQUENCE</scope>
</reference>
<evidence type="ECO:0000256" key="1">
    <source>
        <dbReference type="ARBA" id="ARBA00010599"/>
    </source>
</evidence>
<organism evidence="15 16">
    <name type="scientific">Phodopus roborovskii</name>
    <name type="common">Roborovski's desert hamster</name>
    <name type="synonym">Cricetulus roborovskii</name>
    <dbReference type="NCBI Taxonomy" id="109678"/>
    <lineage>
        <taxon>Eukaryota</taxon>
        <taxon>Metazoa</taxon>
        <taxon>Chordata</taxon>
        <taxon>Craniata</taxon>
        <taxon>Vertebrata</taxon>
        <taxon>Euteleostomi</taxon>
        <taxon>Mammalia</taxon>
        <taxon>Eutheria</taxon>
        <taxon>Euarchontoglires</taxon>
        <taxon>Glires</taxon>
        <taxon>Rodentia</taxon>
        <taxon>Myomorpha</taxon>
        <taxon>Muroidea</taxon>
        <taxon>Cricetidae</taxon>
        <taxon>Cricetinae</taxon>
        <taxon>Phodopus</taxon>
    </lineage>
</organism>
<evidence type="ECO:0000256" key="5">
    <source>
        <dbReference type="ARBA" id="ARBA00022989"/>
    </source>
</evidence>
<keyword evidence="5 13" id="KW-1133">Transmembrane helix</keyword>
<evidence type="ECO:0000256" key="2">
    <source>
        <dbReference type="ARBA" id="ARBA00018820"/>
    </source>
</evidence>
<evidence type="ECO:0000256" key="3">
    <source>
        <dbReference type="ARBA" id="ARBA00022692"/>
    </source>
</evidence>
<evidence type="ECO:0000256" key="9">
    <source>
        <dbReference type="ARBA" id="ARBA00024176"/>
    </source>
</evidence>
<proteinExistence type="inferred from homology"/>
<comment type="subcellular location">
    <subcellularLocation>
        <location evidence="10">Lysosome membrane</location>
        <topology evidence="10">Single-pass type I membrane protein</topology>
        <orientation evidence="10">Lumenal side</orientation>
    </subcellularLocation>
</comment>